<comment type="similarity">
    <text evidence="1">Belongs to the NodU/CmcH family.</text>
</comment>
<dbReference type="InterPro" id="IPR003696">
    <property type="entry name" value="Carbtransf_dom"/>
</dbReference>
<name>A0AA36N0I0_9DINO</name>
<feature type="compositionally biased region" description="Polar residues" evidence="2">
    <location>
        <begin position="1352"/>
        <end position="1361"/>
    </location>
</feature>
<dbReference type="Proteomes" id="UP001178507">
    <property type="component" value="Unassembled WGS sequence"/>
</dbReference>
<feature type="domain" description="Carbamoyltransferase C-terminal" evidence="4">
    <location>
        <begin position="471"/>
        <end position="633"/>
    </location>
</feature>
<feature type="region of interest" description="Disordered" evidence="2">
    <location>
        <begin position="1339"/>
        <end position="1361"/>
    </location>
</feature>
<dbReference type="Gene3D" id="3.30.420.40">
    <property type="match status" value="1"/>
</dbReference>
<gene>
    <name evidence="5" type="ORF">EVOR1521_LOCUS18545</name>
</gene>
<proteinExistence type="inferred from homology"/>
<dbReference type="Pfam" id="PF02543">
    <property type="entry name" value="Carbam_trans_N"/>
    <property type="match status" value="1"/>
</dbReference>
<evidence type="ECO:0000256" key="2">
    <source>
        <dbReference type="SAM" id="MobiDB-lite"/>
    </source>
</evidence>
<feature type="compositionally biased region" description="Basic and acidic residues" evidence="2">
    <location>
        <begin position="658"/>
        <end position="671"/>
    </location>
</feature>
<evidence type="ECO:0000259" key="3">
    <source>
        <dbReference type="Pfam" id="PF02543"/>
    </source>
</evidence>
<feature type="region of interest" description="Disordered" evidence="2">
    <location>
        <begin position="848"/>
        <end position="899"/>
    </location>
</feature>
<dbReference type="CDD" id="cd24033">
    <property type="entry name" value="ASKHA_NBD_NodU_CmcH-like_N"/>
    <property type="match status" value="1"/>
</dbReference>
<dbReference type="InterPro" id="IPR031730">
    <property type="entry name" value="Carbam_trans_C"/>
</dbReference>
<feature type="compositionally biased region" description="Acidic residues" evidence="2">
    <location>
        <begin position="864"/>
        <end position="878"/>
    </location>
</feature>
<evidence type="ECO:0008006" key="7">
    <source>
        <dbReference type="Google" id="ProtNLM"/>
    </source>
</evidence>
<comment type="caution">
    <text evidence="5">The sequence shown here is derived from an EMBL/GenBank/DDBJ whole genome shotgun (WGS) entry which is preliminary data.</text>
</comment>
<organism evidence="5 6">
    <name type="scientific">Effrenium voratum</name>
    <dbReference type="NCBI Taxonomy" id="2562239"/>
    <lineage>
        <taxon>Eukaryota</taxon>
        <taxon>Sar</taxon>
        <taxon>Alveolata</taxon>
        <taxon>Dinophyceae</taxon>
        <taxon>Suessiales</taxon>
        <taxon>Symbiodiniaceae</taxon>
        <taxon>Effrenium</taxon>
    </lineage>
</organism>
<feature type="compositionally biased region" description="Basic and acidic residues" evidence="2">
    <location>
        <begin position="852"/>
        <end position="863"/>
    </location>
</feature>
<dbReference type="Pfam" id="PF16861">
    <property type="entry name" value="Carbam_trans_C"/>
    <property type="match status" value="1"/>
</dbReference>
<dbReference type="PANTHER" id="PTHR34847:SF1">
    <property type="entry name" value="NODULATION PROTEIN U"/>
    <property type="match status" value="1"/>
</dbReference>
<dbReference type="EMBL" id="CAUJNA010002646">
    <property type="protein sequence ID" value="CAJ1393740.1"/>
    <property type="molecule type" value="Genomic_DNA"/>
</dbReference>
<feature type="compositionally biased region" description="Basic and acidic residues" evidence="2">
    <location>
        <begin position="1339"/>
        <end position="1348"/>
    </location>
</feature>
<protein>
    <recommendedName>
        <fullName evidence="7">Carbamoyltransferase</fullName>
    </recommendedName>
</protein>
<dbReference type="Gene3D" id="3.90.870.20">
    <property type="entry name" value="Carbamoyltransferase, C-terminal domain"/>
    <property type="match status" value="1"/>
</dbReference>
<dbReference type="GO" id="GO:0003824">
    <property type="term" value="F:catalytic activity"/>
    <property type="evidence" value="ECO:0007669"/>
    <property type="project" value="InterPro"/>
</dbReference>
<feature type="region of interest" description="Disordered" evidence="2">
    <location>
        <begin position="658"/>
        <end position="701"/>
    </location>
</feature>
<dbReference type="InterPro" id="IPR051338">
    <property type="entry name" value="NodU/CmcH_Carbamoyltrnsfr"/>
</dbReference>
<evidence type="ECO:0000259" key="4">
    <source>
        <dbReference type="Pfam" id="PF16861"/>
    </source>
</evidence>
<dbReference type="InterPro" id="IPR038152">
    <property type="entry name" value="Carbam_trans_C_sf"/>
</dbReference>
<evidence type="ECO:0000256" key="1">
    <source>
        <dbReference type="ARBA" id="ARBA00006129"/>
    </source>
</evidence>
<keyword evidence="6" id="KW-1185">Reference proteome</keyword>
<accession>A0AA36N0I0</accession>
<evidence type="ECO:0000313" key="6">
    <source>
        <dbReference type="Proteomes" id="UP001178507"/>
    </source>
</evidence>
<dbReference type="PANTHER" id="PTHR34847">
    <property type="entry name" value="NODULATION PROTEIN U"/>
    <property type="match status" value="1"/>
</dbReference>
<reference evidence="5" key="1">
    <citation type="submission" date="2023-08" db="EMBL/GenBank/DDBJ databases">
        <authorList>
            <person name="Chen Y."/>
            <person name="Shah S."/>
            <person name="Dougan E. K."/>
            <person name="Thang M."/>
            <person name="Chan C."/>
        </authorList>
    </citation>
    <scope>NUCLEOTIDE SEQUENCE</scope>
</reference>
<evidence type="ECO:0000313" key="5">
    <source>
        <dbReference type="EMBL" id="CAJ1393740.1"/>
    </source>
</evidence>
<feature type="domain" description="Carbamoyltransferase" evidence="3">
    <location>
        <begin position="170"/>
        <end position="407"/>
    </location>
</feature>
<sequence>MREAYYRYHRSGRTPYNPEKHWEPHYWELQQQLRLRRAEAAARGGDHVAAEFPLKRGERLQEPNLRTRQSVISLYIGHDASVAVSQNGRVQCVLELERLFEERYFRPSTFDLNIFHRDWLRALRTVQSRCDAEEPLQQFTNGVIVFANARDCSQLVLMTIVEEIFSVDRWHFVDHHEAHALLGFWASPFRSALIISYDSSGNDGSFNAYVAQSVGPELRRIAQLDYSMGAYEQLATLLPEVTGIPLADFFDCSNLTSLAQEPWALIVPRQHYFERSDASLSWAGKLMGYAATGQVDEELRPLVRFFFEAVGAFPGVGASMPRGLVAAACGGAARQRAVGATVQEEFQSFVKERVQLLLEHVGVKEVDGLVITGGCALNVLTNQLLHDSLGAAFYVPAAPNDSGLTVGGLWSVAAPRVRQPLQYLGFRLWDEALLPQAARNRGAVRLASLGGVEYLAQLLAGEGRGNWSKAHPIVAVVRGRQEFGPRALGHRSLLAVPSAQMRERMNELKARAWYRPVAPMVAEEAMPEIFGRSVASPFMTMAPEVRPEVRRRFPDLAHLDGTARHQSVSPQDEPWVHALLLAVGRRTGLAALINTSFNTKGKPIVNTVRECLRMLDELPNLDYVLIEDWLFRKSPAAQRLSVPSTKPEMWTKPPLRLKERDAEGTRTRRSELQGIGMEDAKTADQSALPRAGGLREGRGTFGSAARWAPEEEHEGPLLHPTDDFLSTTTPAKGAVIWPQAEPKPRQLKEARRWLEHLAEEVQCKEAIAILSSWPGLDGVTAAWKALLLEEQQREFQGDPFLDDASTECGSELPELSVCSAASSSPGPGSYTPNFEALRPRLAKGAPSFGRYCARDPKDPKEKAAEEEDEATESMDQEDERFTCRGGKILPTPSTRPRRPTISQLDALAAAQRPLSYVVSEDPPLPLPLAQVEASAPAPVETGRLERLEKVPGPGPGDYEVSLAPGGPSAVIAPPPEPAQEVPPGPGPAEYDLRASQAHVFPRGPAAGFGLSRESWEHQRCPEYIASYDDLDVKYVTEPRSVSALILPKESEEAARARRILQYRAPAGGTGPDLGPGVYDEYLVQRIRPDLAVLPWRPKVLPEHLLGLYQHYAPSGRLRLDGRPLLGTEEDLALRRQRPRAFIQPLGKPRLKRSWSSGDIWRFYLGQPDLPEPLGRASFARNLGFEQWQVKEKHWRWLAVRHFRRNRCSLQLSYSLPDLNVLKERAMEVDFGKALGRTEPEEDSDGDVLLLSPARVLPRTECFVDMAKQTGREEEQEEEGDVLLLSPVQAPRIPCFVDMGRQTGREEEEKDDFEELVLSPKRPEKRSHCFVDMARDVGRNQASKEHEEEVLLTNWSPPFTVP</sequence>